<evidence type="ECO:0000256" key="6">
    <source>
        <dbReference type="ARBA" id="ARBA00023136"/>
    </source>
</evidence>
<keyword evidence="10" id="KW-1185">Reference proteome</keyword>
<name>A0A7Y9LCT9_9ACTN</name>
<feature type="transmembrane region" description="Helical" evidence="7">
    <location>
        <begin position="99"/>
        <end position="122"/>
    </location>
</feature>
<dbReference type="InterPro" id="IPR045621">
    <property type="entry name" value="BPD_transp_1_N"/>
</dbReference>
<reference evidence="9 10" key="1">
    <citation type="submission" date="2020-07" db="EMBL/GenBank/DDBJ databases">
        <title>Sequencing the genomes of 1000 actinobacteria strains.</title>
        <authorList>
            <person name="Klenk H.-P."/>
        </authorList>
    </citation>
    <scope>NUCLEOTIDE SEQUENCE [LARGE SCALE GENOMIC DNA]</scope>
    <source>
        <strain evidence="9 10">DSM 22083</strain>
    </source>
</reference>
<feature type="transmembrane region" description="Helical" evidence="7">
    <location>
        <begin position="236"/>
        <end position="262"/>
    </location>
</feature>
<keyword evidence="2 7" id="KW-0813">Transport</keyword>
<protein>
    <submittedName>
        <fullName evidence="9">Peptide/nickel transport system permease protein</fullName>
    </submittedName>
</protein>
<organism evidence="9 10">
    <name type="scientific">Microlunatus parietis</name>
    <dbReference type="NCBI Taxonomy" id="682979"/>
    <lineage>
        <taxon>Bacteria</taxon>
        <taxon>Bacillati</taxon>
        <taxon>Actinomycetota</taxon>
        <taxon>Actinomycetes</taxon>
        <taxon>Propionibacteriales</taxon>
        <taxon>Propionibacteriaceae</taxon>
        <taxon>Microlunatus</taxon>
    </lineage>
</organism>
<dbReference type="SUPFAM" id="SSF161098">
    <property type="entry name" value="MetI-like"/>
    <property type="match status" value="1"/>
</dbReference>
<dbReference type="Gene3D" id="1.10.3720.10">
    <property type="entry name" value="MetI-like"/>
    <property type="match status" value="1"/>
</dbReference>
<keyword evidence="5 7" id="KW-1133">Transmembrane helix</keyword>
<feature type="transmembrane region" description="Helical" evidence="7">
    <location>
        <begin position="134"/>
        <end position="157"/>
    </location>
</feature>
<dbReference type="AlphaFoldDB" id="A0A7Y9LCT9"/>
<feature type="transmembrane region" description="Helical" evidence="7">
    <location>
        <begin position="12"/>
        <end position="30"/>
    </location>
</feature>
<dbReference type="Proteomes" id="UP000569914">
    <property type="component" value="Unassembled WGS sequence"/>
</dbReference>
<evidence type="ECO:0000256" key="2">
    <source>
        <dbReference type="ARBA" id="ARBA00022448"/>
    </source>
</evidence>
<evidence type="ECO:0000313" key="10">
    <source>
        <dbReference type="Proteomes" id="UP000569914"/>
    </source>
</evidence>
<feature type="domain" description="ABC transmembrane type-1" evidence="8">
    <location>
        <begin position="95"/>
        <end position="301"/>
    </location>
</feature>
<evidence type="ECO:0000256" key="1">
    <source>
        <dbReference type="ARBA" id="ARBA00004651"/>
    </source>
</evidence>
<dbReference type="PROSITE" id="PS50928">
    <property type="entry name" value="ABC_TM1"/>
    <property type="match status" value="1"/>
</dbReference>
<dbReference type="EMBL" id="JACCBU010000001">
    <property type="protein sequence ID" value="NYE71266.1"/>
    <property type="molecule type" value="Genomic_DNA"/>
</dbReference>
<accession>A0A7Y9LCT9</accession>
<dbReference type="InterPro" id="IPR000515">
    <property type="entry name" value="MetI-like"/>
</dbReference>
<gene>
    <name evidence="9" type="ORF">BKA15_002595</name>
</gene>
<keyword evidence="3" id="KW-1003">Cell membrane</keyword>
<dbReference type="Pfam" id="PF19300">
    <property type="entry name" value="BPD_transp_1_N"/>
    <property type="match status" value="1"/>
</dbReference>
<dbReference type="RefSeq" id="WP_179751294.1">
    <property type="nucleotide sequence ID" value="NZ_JACCBU010000001.1"/>
</dbReference>
<comment type="subcellular location">
    <subcellularLocation>
        <location evidence="1 7">Cell membrane</location>
        <topology evidence="1 7">Multi-pass membrane protein</topology>
    </subcellularLocation>
</comment>
<feature type="transmembrane region" description="Helical" evidence="7">
    <location>
        <begin position="282"/>
        <end position="308"/>
    </location>
</feature>
<dbReference type="GO" id="GO:0071916">
    <property type="term" value="F:dipeptide transmembrane transporter activity"/>
    <property type="evidence" value="ECO:0007669"/>
    <property type="project" value="TreeGrafter"/>
</dbReference>
<comment type="caution">
    <text evidence="9">The sequence shown here is derived from an EMBL/GenBank/DDBJ whole genome shotgun (WGS) entry which is preliminary data.</text>
</comment>
<evidence type="ECO:0000256" key="3">
    <source>
        <dbReference type="ARBA" id="ARBA00022475"/>
    </source>
</evidence>
<dbReference type="PANTHER" id="PTHR43163:SF6">
    <property type="entry name" value="DIPEPTIDE TRANSPORT SYSTEM PERMEASE PROTEIN DPPB-RELATED"/>
    <property type="match status" value="1"/>
</dbReference>
<dbReference type="CDD" id="cd06261">
    <property type="entry name" value="TM_PBP2"/>
    <property type="match status" value="1"/>
</dbReference>
<feature type="transmembrane region" description="Helical" evidence="7">
    <location>
        <begin position="177"/>
        <end position="201"/>
    </location>
</feature>
<proteinExistence type="inferred from homology"/>
<evidence type="ECO:0000313" key="9">
    <source>
        <dbReference type="EMBL" id="NYE71266.1"/>
    </source>
</evidence>
<sequence>MTSYLIRRLLQFAVVLVLGSIAVWAFVLLLPGDPATVLLGPDASEAELAATRARMGLDQPFLAQYGVWLSHALSGDLGVSYYSGEPVLTGLLERIPATVQLAGCTLVLTLIIAVPVGIVVALRPRSLAGRLLQGYLTAGLAVPAFWLGLLLIIVLAVQLRWLPASSDFVPIWQNPVAALRSTILPAAAIAVHTSSVTARFLATSLGEVMGQDYIRTARAKGVPERDVIRRHALRNAALPTVTVVGLQLGAFLGGTVVIEAVFNYPGLGRLLYTAIGERDYALVQGGVLFVVATFLLLNLLVDVIYGLLDPRIRLT</sequence>
<evidence type="ECO:0000259" key="8">
    <source>
        <dbReference type="PROSITE" id="PS50928"/>
    </source>
</evidence>
<dbReference type="Pfam" id="PF00528">
    <property type="entry name" value="BPD_transp_1"/>
    <property type="match status" value="1"/>
</dbReference>
<keyword evidence="4 7" id="KW-0812">Transmembrane</keyword>
<dbReference type="GO" id="GO:0005886">
    <property type="term" value="C:plasma membrane"/>
    <property type="evidence" value="ECO:0007669"/>
    <property type="project" value="UniProtKB-SubCell"/>
</dbReference>
<dbReference type="InterPro" id="IPR035906">
    <property type="entry name" value="MetI-like_sf"/>
</dbReference>
<evidence type="ECO:0000256" key="4">
    <source>
        <dbReference type="ARBA" id="ARBA00022692"/>
    </source>
</evidence>
<keyword evidence="6 7" id="KW-0472">Membrane</keyword>
<evidence type="ECO:0000256" key="5">
    <source>
        <dbReference type="ARBA" id="ARBA00022989"/>
    </source>
</evidence>
<evidence type="ECO:0000256" key="7">
    <source>
        <dbReference type="RuleBase" id="RU363032"/>
    </source>
</evidence>
<comment type="similarity">
    <text evidence="7">Belongs to the binding-protein-dependent transport system permease family.</text>
</comment>
<dbReference type="PANTHER" id="PTHR43163">
    <property type="entry name" value="DIPEPTIDE TRANSPORT SYSTEM PERMEASE PROTEIN DPPB-RELATED"/>
    <property type="match status" value="1"/>
</dbReference>